<dbReference type="Pfam" id="PF01812">
    <property type="entry name" value="5-FTHF_cyc-lig"/>
    <property type="match status" value="1"/>
</dbReference>
<dbReference type="InterPro" id="IPR002698">
    <property type="entry name" value="FTHF_cligase"/>
</dbReference>
<dbReference type="InterPro" id="IPR037171">
    <property type="entry name" value="NagB/RpiA_transferase-like"/>
</dbReference>
<dbReference type="PANTHER" id="PTHR23407:SF1">
    <property type="entry name" value="5-FORMYLTETRAHYDROFOLATE CYCLO-LIGASE"/>
    <property type="match status" value="1"/>
</dbReference>
<evidence type="ECO:0000256" key="3">
    <source>
        <dbReference type="ARBA" id="ARBA00022840"/>
    </source>
</evidence>
<dbReference type="NCBIfam" id="TIGR02727">
    <property type="entry name" value="MTHFS_bact"/>
    <property type="match status" value="1"/>
</dbReference>
<accession>A0ABV3RGI5</accession>
<dbReference type="RefSeq" id="WP_367775263.1">
    <property type="nucleotide sequence ID" value="NZ_JBFNXR010000054.1"/>
</dbReference>
<comment type="cofactor">
    <cofactor evidence="4">
        <name>Mg(2+)</name>
        <dbReference type="ChEBI" id="CHEBI:18420"/>
    </cofactor>
</comment>
<keyword evidence="3 4" id="KW-0067">ATP-binding</keyword>
<keyword evidence="4" id="KW-0479">Metal-binding</keyword>
<keyword evidence="4" id="KW-0460">Magnesium</keyword>
<evidence type="ECO:0000313" key="5">
    <source>
        <dbReference type="EMBL" id="MEW9856784.1"/>
    </source>
</evidence>
<comment type="caution">
    <text evidence="5">The sequence shown here is derived from an EMBL/GenBank/DDBJ whole genome shotgun (WGS) entry which is preliminary data.</text>
</comment>
<proteinExistence type="inferred from homology"/>
<reference evidence="5 6" key="1">
    <citation type="submission" date="2024-06" db="EMBL/GenBank/DDBJ databases">
        <title>Novosphingobium rhizovicinus M1R2S20.</title>
        <authorList>
            <person name="Sun J.-Q."/>
        </authorList>
    </citation>
    <scope>NUCLEOTIDE SEQUENCE [LARGE SCALE GENOMIC DNA]</scope>
    <source>
        <strain evidence="5 6">M1R2S20</strain>
    </source>
</reference>
<protein>
    <recommendedName>
        <fullName evidence="4">5-formyltetrahydrofolate cyclo-ligase</fullName>
        <ecNumber evidence="4">6.3.3.2</ecNumber>
    </recommendedName>
</protein>
<name>A0ABV3RGI5_9SPHN</name>
<organism evidence="5 6">
    <name type="scientific">Novosphingobium rhizovicinum</name>
    <dbReference type="NCBI Taxonomy" id="3228928"/>
    <lineage>
        <taxon>Bacteria</taxon>
        <taxon>Pseudomonadati</taxon>
        <taxon>Pseudomonadota</taxon>
        <taxon>Alphaproteobacteria</taxon>
        <taxon>Sphingomonadales</taxon>
        <taxon>Sphingomonadaceae</taxon>
        <taxon>Novosphingobium</taxon>
    </lineage>
</organism>
<dbReference type="InterPro" id="IPR024185">
    <property type="entry name" value="FTHF_cligase-like_sf"/>
</dbReference>
<gene>
    <name evidence="5" type="ORF">ABUH87_16780</name>
</gene>
<sequence length="202" mass="22342">MDPSPPNSETNANLKARLRKHYRALRREHVASLPDRMRALLFLRPPAPLVSLIPEDACVALYHPHPNEAPTQAYAQWLHEHGRRLALPYFADRSAPMAFRALPDPHVMSALAPGPFGVSQPPEDATEVTPQVLLVPLLAFTADGTRLGQGGGHYDRWLADHPDALAIGLAWDCQLAEHLPAEAHDRRLSAVVTPTRMYEGQD</sequence>
<dbReference type="SUPFAM" id="SSF100950">
    <property type="entry name" value="NagB/RpiA/CoA transferase-like"/>
    <property type="match status" value="1"/>
</dbReference>
<comment type="similarity">
    <text evidence="1 4">Belongs to the 5-formyltetrahydrofolate cyclo-ligase family.</text>
</comment>
<keyword evidence="6" id="KW-1185">Reference proteome</keyword>
<dbReference type="EMBL" id="JBFNXR010000054">
    <property type="protein sequence ID" value="MEW9856784.1"/>
    <property type="molecule type" value="Genomic_DNA"/>
</dbReference>
<evidence type="ECO:0000256" key="4">
    <source>
        <dbReference type="RuleBase" id="RU361279"/>
    </source>
</evidence>
<dbReference type="PANTHER" id="PTHR23407">
    <property type="entry name" value="ATPASE INHIBITOR/5-FORMYLTETRAHYDROFOLATE CYCLO-LIGASE"/>
    <property type="match status" value="1"/>
</dbReference>
<keyword evidence="5" id="KW-0436">Ligase</keyword>
<evidence type="ECO:0000313" key="6">
    <source>
        <dbReference type="Proteomes" id="UP001556118"/>
    </source>
</evidence>
<dbReference type="GO" id="GO:0030272">
    <property type="term" value="F:5-formyltetrahydrofolate cyclo-ligase activity"/>
    <property type="evidence" value="ECO:0007669"/>
    <property type="project" value="UniProtKB-EC"/>
</dbReference>
<dbReference type="EC" id="6.3.3.2" evidence="4"/>
<evidence type="ECO:0000256" key="2">
    <source>
        <dbReference type="ARBA" id="ARBA00022741"/>
    </source>
</evidence>
<evidence type="ECO:0000256" key="1">
    <source>
        <dbReference type="ARBA" id="ARBA00010638"/>
    </source>
</evidence>
<dbReference type="Gene3D" id="3.40.50.10420">
    <property type="entry name" value="NagB/RpiA/CoA transferase-like"/>
    <property type="match status" value="1"/>
</dbReference>
<keyword evidence="2 4" id="KW-0547">Nucleotide-binding</keyword>
<comment type="catalytic activity">
    <reaction evidence="4">
        <text>(6S)-5-formyl-5,6,7,8-tetrahydrofolate + ATP = (6R)-5,10-methenyltetrahydrofolate + ADP + phosphate</text>
        <dbReference type="Rhea" id="RHEA:10488"/>
        <dbReference type="ChEBI" id="CHEBI:30616"/>
        <dbReference type="ChEBI" id="CHEBI:43474"/>
        <dbReference type="ChEBI" id="CHEBI:57455"/>
        <dbReference type="ChEBI" id="CHEBI:57457"/>
        <dbReference type="ChEBI" id="CHEBI:456216"/>
        <dbReference type="EC" id="6.3.3.2"/>
    </reaction>
</comment>
<dbReference type="Proteomes" id="UP001556118">
    <property type="component" value="Unassembled WGS sequence"/>
</dbReference>